<protein>
    <submittedName>
        <fullName evidence="2">Brahma associated protein 55kd</fullName>
    </submittedName>
</protein>
<dbReference type="Gene3D" id="3.30.420.40">
    <property type="match status" value="4"/>
</dbReference>
<dbReference type="SMART" id="SM00268">
    <property type="entry name" value="ACTIN"/>
    <property type="match status" value="1"/>
</dbReference>
<dbReference type="InterPro" id="IPR004000">
    <property type="entry name" value="Actin"/>
</dbReference>
<dbReference type="EMBL" id="JANTQA010000063">
    <property type="protein sequence ID" value="KAJ3427093.1"/>
    <property type="molecule type" value="Genomic_DNA"/>
</dbReference>
<dbReference type="PANTHER" id="PTHR11937">
    <property type="entry name" value="ACTIN"/>
    <property type="match status" value="1"/>
</dbReference>
<dbReference type="Proteomes" id="UP001146793">
    <property type="component" value="Unassembled WGS sequence"/>
</dbReference>
<comment type="similarity">
    <text evidence="1">Belongs to the actin family.</text>
</comment>
<dbReference type="AlphaFoldDB" id="A0AAV7YBA0"/>
<dbReference type="CDD" id="cd10169">
    <property type="entry name" value="ASKHA_NBD_actin-like"/>
    <property type="match status" value="1"/>
</dbReference>
<evidence type="ECO:0000313" key="2">
    <source>
        <dbReference type="EMBL" id="KAJ3427093.1"/>
    </source>
</evidence>
<evidence type="ECO:0000313" key="3">
    <source>
        <dbReference type="Proteomes" id="UP001146793"/>
    </source>
</evidence>
<dbReference type="SUPFAM" id="SSF53067">
    <property type="entry name" value="Actin-like ATPase domain"/>
    <property type="match status" value="2"/>
</dbReference>
<gene>
    <name evidence="2" type="ORF">M0812_26672</name>
</gene>
<comment type="caution">
    <text evidence="2">The sequence shown here is derived from an EMBL/GenBank/DDBJ whole genome shotgun (WGS) entry which is preliminary data.</text>
</comment>
<name>A0AAV7YBA0_9EUKA</name>
<proteinExistence type="inferred from homology"/>
<evidence type="ECO:0000256" key="1">
    <source>
        <dbReference type="RuleBase" id="RU000487"/>
    </source>
</evidence>
<sequence>MSKVVIDLGTYTFKFGFGIKTYPFESHEIKCSEYGDPFNGTEITDLDAFKKMIGKIFETLEVEPKTCQVLVSAPKHEPYELDEILASYFFKELNVQGFYLACQPVLSMYSCGRLNGLVIEVGQNFVQIVPARNGWAVYDSIKVVKISENFEIEEITNSIQESINSIKESSHEILLQNIVITGGPTNDKEFDGKLEKKLIEIYPNKKIATYGIPYKMGRHNSALIGGCILSVHKDFQAMWITNDKYQELGGDVLKCVYTVPEEAKF</sequence>
<dbReference type="Pfam" id="PF00022">
    <property type="entry name" value="Actin"/>
    <property type="match status" value="2"/>
</dbReference>
<reference evidence="2" key="1">
    <citation type="submission" date="2022-08" db="EMBL/GenBank/DDBJ databases">
        <title>Novel sulphate-reducing endosymbionts in the free-living metamonad Anaeramoeba.</title>
        <authorList>
            <person name="Jerlstrom-Hultqvist J."/>
            <person name="Cepicka I."/>
            <person name="Gallot-Lavallee L."/>
            <person name="Salas-Leiva D."/>
            <person name="Curtis B.A."/>
            <person name="Zahonova K."/>
            <person name="Pipaliya S."/>
            <person name="Dacks J."/>
            <person name="Roger A.J."/>
        </authorList>
    </citation>
    <scope>NUCLEOTIDE SEQUENCE</scope>
    <source>
        <strain evidence="2">Busselton2</strain>
    </source>
</reference>
<organism evidence="2 3">
    <name type="scientific">Anaeramoeba flamelloides</name>
    <dbReference type="NCBI Taxonomy" id="1746091"/>
    <lineage>
        <taxon>Eukaryota</taxon>
        <taxon>Metamonada</taxon>
        <taxon>Anaeramoebidae</taxon>
        <taxon>Anaeramoeba</taxon>
    </lineage>
</organism>
<accession>A0AAV7YBA0</accession>
<dbReference type="InterPro" id="IPR043129">
    <property type="entry name" value="ATPase_NBD"/>
</dbReference>